<dbReference type="Proteomes" id="UP001297422">
    <property type="component" value="Unassembled WGS sequence"/>
</dbReference>
<dbReference type="GO" id="GO:0003743">
    <property type="term" value="F:translation initiation factor activity"/>
    <property type="evidence" value="ECO:0007669"/>
    <property type="project" value="UniProtKB-KW"/>
</dbReference>
<comment type="caution">
    <text evidence="2">The sequence shown here is derived from an EMBL/GenBank/DDBJ whole genome shotgun (WGS) entry which is preliminary data.</text>
</comment>
<sequence>MEERSGSFLPELPYTNRGVIRQKEELSALIDWCQVTIKEVPLEAVIEDVLRIPLELMTVTGYEKGIAGHEVVAIFDNIKVLKPTGNAQYQGFQILMSGKGCRNYENFL</sequence>
<dbReference type="EMBL" id="JAJBNC010000168">
    <property type="protein sequence ID" value="MCB5495903.1"/>
    <property type="molecule type" value="Genomic_DNA"/>
</dbReference>
<dbReference type="AlphaFoldDB" id="A0AAJ1ETB3"/>
<keyword evidence="2" id="KW-0396">Initiation factor</keyword>
<evidence type="ECO:0000259" key="1">
    <source>
        <dbReference type="Pfam" id="PF18106"/>
    </source>
</evidence>
<dbReference type="Pfam" id="PF18106">
    <property type="entry name" value="Rol_Rep_N"/>
    <property type="match status" value="1"/>
</dbReference>
<accession>A0AAJ1ETB3</accession>
<dbReference type="InterPro" id="IPR040819">
    <property type="entry name" value="Rol_Rep_N"/>
</dbReference>
<reference evidence="2" key="1">
    <citation type="submission" date="2021-10" db="EMBL/GenBank/DDBJ databases">
        <title>Collection of gut derived symbiotic bacterial strains cultured from healthy donors.</title>
        <authorList>
            <person name="Lin H."/>
            <person name="Littmann E."/>
            <person name="Claire K."/>
            <person name="Pamer E."/>
        </authorList>
    </citation>
    <scope>NUCLEOTIDE SEQUENCE</scope>
    <source>
        <strain evidence="2">MSK.23.4</strain>
    </source>
</reference>
<proteinExistence type="predicted"/>
<evidence type="ECO:0000313" key="2">
    <source>
        <dbReference type="EMBL" id="MCB5495903.1"/>
    </source>
</evidence>
<organism evidence="2 3">
    <name type="scientific">Mediterraneibacter gnavus</name>
    <name type="common">Ruminococcus gnavus</name>
    <dbReference type="NCBI Taxonomy" id="33038"/>
    <lineage>
        <taxon>Bacteria</taxon>
        <taxon>Bacillati</taxon>
        <taxon>Bacillota</taxon>
        <taxon>Clostridia</taxon>
        <taxon>Lachnospirales</taxon>
        <taxon>Lachnospiraceae</taxon>
        <taxon>Mediterraneibacter</taxon>
    </lineage>
</organism>
<gene>
    <name evidence="2" type="ORF">LIQ10_19660</name>
</gene>
<keyword evidence="2" id="KW-0648">Protein biosynthesis</keyword>
<name>A0AAJ1ETB3_MEDGN</name>
<evidence type="ECO:0000313" key="3">
    <source>
        <dbReference type="Proteomes" id="UP001297422"/>
    </source>
</evidence>
<feature type="domain" description="Rolling Circle replication initiation protein N-terminal" evidence="1">
    <location>
        <begin position="28"/>
        <end position="108"/>
    </location>
</feature>
<feature type="non-terminal residue" evidence="2">
    <location>
        <position position="108"/>
    </location>
</feature>
<protein>
    <submittedName>
        <fullName evidence="2">Replication initiation factor domain-containing protein</fullName>
    </submittedName>
</protein>